<dbReference type="OrthoDB" id="1418408at2759"/>
<feature type="non-terminal residue" evidence="2">
    <location>
        <position position="1"/>
    </location>
</feature>
<keyword evidence="3" id="KW-1185">Reference proteome</keyword>
<feature type="compositionally biased region" description="Polar residues" evidence="1">
    <location>
        <begin position="79"/>
        <end position="88"/>
    </location>
</feature>
<dbReference type="Proteomes" id="UP000257109">
    <property type="component" value="Unassembled WGS sequence"/>
</dbReference>
<accession>A0A371I585</accession>
<proteinExistence type="predicted"/>
<comment type="caution">
    <text evidence="2">The sequence shown here is derived from an EMBL/GenBank/DDBJ whole genome shotgun (WGS) entry which is preliminary data.</text>
</comment>
<organism evidence="2 3">
    <name type="scientific">Mucuna pruriens</name>
    <name type="common">Velvet bean</name>
    <name type="synonym">Dolichos pruriens</name>
    <dbReference type="NCBI Taxonomy" id="157652"/>
    <lineage>
        <taxon>Eukaryota</taxon>
        <taxon>Viridiplantae</taxon>
        <taxon>Streptophyta</taxon>
        <taxon>Embryophyta</taxon>
        <taxon>Tracheophyta</taxon>
        <taxon>Spermatophyta</taxon>
        <taxon>Magnoliopsida</taxon>
        <taxon>eudicotyledons</taxon>
        <taxon>Gunneridae</taxon>
        <taxon>Pentapetalae</taxon>
        <taxon>rosids</taxon>
        <taxon>fabids</taxon>
        <taxon>Fabales</taxon>
        <taxon>Fabaceae</taxon>
        <taxon>Papilionoideae</taxon>
        <taxon>50 kb inversion clade</taxon>
        <taxon>NPAAA clade</taxon>
        <taxon>indigoferoid/millettioid clade</taxon>
        <taxon>Phaseoleae</taxon>
        <taxon>Mucuna</taxon>
    </lineage>
</organism>
<sequence>TNLYNLGDVKEELTTSVAKQVASPRLSENRLLILDCSSPLPSSTCFAKSSRYPYIAVGVGRLGGNPTDKDKDNLRDTRGPTTRSKTKTMKQSVSSLSSGIKENLEQSELEAASKWVAVRVKFLFITSPLITLVLPSSKSWELCFYYLTLVNCYPLMRLTYWCQTSQNLLCCSQLSVIMAEDKVITLGPNELPNLVSSSCLDDHNYLQWAQYIHTILKGRKKLSHIEGNDPPRNDPKFSHYDMAMELYDSINKPELYVLFLCSEIWENLIETYSIKKDSAACYNIESKIFNTRQGTLSIIEYYGALNGLWIELDQIFKFLHGLNFEYNPIRVQILGKEKLPSLFEEKVPQKDQPPKENPSQRVVVENTVHIANDQDIPRILATSFIERRKFLNE</sequence>
<evidence type="ECO:0000256" key="1">
    <source>
        <dbReference type="SAM" id="MobiDB-lite"/>
    </source>
</evidence>
<evidence type="ECO:0000313" key="3">
    <source>
        <dbReference type="Proteomes" id="UP000257109"/>
    </source>
</evidence>
<protein>
    <recommendedName>
        <fullName evidence="4">Retrotransposon gag domain-containing protein</fullName>
    </recommendedName>
</protein>
<evidence type="ECO:0008006" key="4">
    <source>
        <dbReference type="Google" id="ProtNLM"/>
    </source>
</evidence>
<dbReference type="PANTHER" id="PTHR37610:SF92">
    <property type="entry name" value="RETROTRANSPOSON COPIA-LIKE N-TERMINAL DOMAIN-CONTAINING PROTEIN"/>
    <property type="match status" value="1"/>
</dbReference>
<evidence type="ECO:0000313" key="2">
    <source>
        <dbReference type="EMBL" id="RDY10217.1"/>
    </source>
</evidence>
<name>A0A371I585_MUCPR</name>
<dbReference type="PANTHER" id="PTHR37610">
    <property type="entry name" value="CCHC-TYPE DOMAIN-CONTAINING PROTEIN"/>
    <property type="match status" value="1"/>
</dbReference>
<feature type="region of interest" description="Disordered" evidence="1">
    <location>
        <begin position="66"/>
        <end position="88"/>
    </location>
</feature>
<reference evidence="2" key="1">
    <citation type="submission" date="2018-05" db="EMBL/GenBank/DDBJ databases">
        <title>Draft genome of Mucuna pruriens seed.</title>
        <authorList>
            <person name="Nnadi N.E."/>
            <person name="Vos R."/>
            <person name="Hasami M.H."/>
            <person name="Devisetty U.K."/>
            <person name="Aguiy J.C."/>
        </authorList>
    </citation>
    <scope>NUCLEOTIDE SEQUENCE [LARGE SCALE GENOMIC DNA]</scope>
    <source>
        <strain evidence="2">JCA_2017</strain>
    </source>
</reference>
<gene>
    <name evidence="2" type="ORF">CR513_05302</name>
</gene>
<feature type="non-terminal residue" evidence="2">
    <location>
        <position position="393"/>
    </location>
</feature>
<dbReference type="AlphaFoldDB" id="A0A371I585"/>
<dbReference type="EMBL" id="QJKJ01000888">
    <property type="protein sequence ID" value="RDY10217.1"/>
    <property type="molecule type" value="Genomic_DNA"/>
</dbReference>
<feature type="compositionally biased region" description="Basic and acidic residues" evidence="1">
    <location>
        <begin position="67"/>
        <end position="78"/>
    </location>
</feature>